<comment type="caution">
    <text evidence="2">The sequence shown here is derived from an EMBL/GenBank/DDBJ whole genome shotgun (WGS) entry which is preliminary data.</text>
</comment>
<evidence type="ECO:0000313" key="2">
    <source>
        <dbReference type="EMBL" id="MEQ2216173.1"/>
    </source>
</evidence>
<name>A0ABV0S908_9TELE</name>
<proteinExistence type="predicted"/>
<feature type="region of interest" description="Disordered" evidence="1">
    <location>
        <begin position="1"/>
        <end position="20"/>
    </location>
</feature>
<dbReference type="EMBL" id="JAHRIN010069732">
    <property type="protein sequence ID" value="MEQ2216173.1"/>
    <property type="molecule type" value="Genomic_DNA"/>
</dbReference>
<dbReference type="Proteomes" id="UP001434883">
    <property type="component" value="Unassembled WGS sequence"/>
</dbReference>
<accession>A0ABV0S908</accession>
<reference evidence="2 3" key="1">
    <citation type="submission" date="2021-06" db="EMBL/GenBank/DDBJ databases">
        <authorList>
            <person name="Palmer J.M."/>
        </authorList>
    </citation>
    <scope>NUCLEOTIDE SEQUENCE [LARGE SCALE GENOMIC DNA]</scope>
    <source>
        <strain evidence="2 3">XC_2019</strain>
        <tissue evidence="2">Muscle</tissue>
    </source>
</reference>
<sequence length="77" mass="8752">MLRQFPSMFNTDQPRGKHRFSTPAPCIVKRTDFHICVVSEPCQLTPKVSEELELAYAGPGKRMLSVPDNLKHDEVII</sequence>
<evidence type="ECO:0000256" key="1">
    <source>
        <dbReference type="SAM" id="MobiDB-lite"/>
    </source>
</evidence>
<evidence type="ECO:0000313" key="3">
    <source>
        <dbReference type="Proteomes" id="UP001434883"/>
    </source>
</evidence>
<gene>
    <name evidence="2" type="ORF">XENOCAPTIV_011829</name>
</gene>
<protein>
    <submittedName>
        <fullName evidence="2">Uncharacterized protein</fullName>
    </submittedName>
</protein>
<organism evidence="2 3">
    <name type="scientific">Xenoophorus captivus</name>
    <dbReference type="NCBI Taxonomy" id="1517983"/>
    <lineage>
        <taxon>Eukaryota</taxon>
        <taxon>Metazoa</taxon>
        <taxon>Chordata</taxon>
        <taxon>Craniata</taxon>
        <taxon>Vertebrata</taxon>
        <taxon>Euteleostomi</taxon>
        <taxon>Actinopterygii</taxon>
        <taxon>Neopterygii</taxon>
        <taxon>Teleostei</taxon>
        <taxon>Neoteleostei</taxon>
        <taxon>Acanthomorphata</taxon>
        <taxon>Ovalentaria</taxon>
        <taxon>Atherinomorphae</taxon>
        <taxon>Cyprinodontiformes</taxon>
        <taxon>Goodeidae</taxon>
        <taxon>Xenoophorus</taxon>
    </lineage>
</organism>
<keyword evidence="3" id="KW-1185">Reference proteome</keyword>